<organism evidence="1 2">
    <name type="scientific">Caerostris extrusa</name>
    <name type="common">Bark spider</name>
    <name type="synonym">Caerostris bankana</name>
    <dbReference type="NCBI Taxonomy" id="172846"/>
    <lineage>
        <taxon>Eukaryota</taxon>
        <taxon>Metazoa</taxon>
        <taxon>Ecdysozoa</taxon>
        <taxon>Arthropoda</taxon>
        <taxon>Chelicerata</taxon>
        <taxon>Arachnida</taxon>
        <taxon>Araneae</taxon>
        <taxon>Araneomorphae</taxon>
        <taxon>Entelegynae</taxon>
        <taxon>Araneoidea</taxon>
        <taxon>Araneidae</taxon>
        <taxon>Caerostris</taxon>
    </lineage>
</organism>
<dbReference type="EMBL" id="BPLR01004841">
    <property type="protein sequence ID" value="GIX97958.1"/>
    <property type="molecule type" value="Genomic_DNA"/>
</dbReference>
<accession>A0AAV4PNR4</accession>
<name>A0AAV4PNR4_CAEEX</name>
<proteinExistence type="predicted"/>
<evidence type="ECO:0000313" key="1">
    <source>
        <dbReference type="EMBL" id="GIX97958.1"/>
    </source>
</evidence>
<protein>
    <submittedName>
        <fullName evidence="1">Uncharacterized protein</fullName>
    </submittedName>
</protein>
<sequence>MIYPHSGPNEFRKTHILILKAPLFETVLPGNRTEEVMTNTKETEKEKKTQFADESIEPHLYRLSRL</sequence>
<evidence type="ECO:0000313" key="2">
    <source>
        <dbReference type="Proteomes" id="UP001054945"/>
    </source>
</evidence>
<gene>
    <name evidence="1" type="ORF">CEXT_790621</name>
</gene>
<reference evidence="1 2" key="1">
    <citation type="submission" date="2021-06" db="EMBL/GenBank/DDBJ databases">
        <title>Caerostris extrusa draft genome.</title>
        <authorList>
            <person name="Kono N."/>
            <person name="Arakawa K."/>
        </authorList>
    </citation>
    <scope>NUCLEOTIDE SEQUENCE [LARGE SCALE GENOMIC DNA]</scope>
</reference>
<dbReference type="AlphaFoldDB" id="A0AAV4PNR4"/>
<keyword evidence="2" id="KW-1185">Reference proteome</keyword>
<comment type="caution">
    <text evidence="1">The sequence shown here is derived from an EMBL/GenBank/DDBJ whole genome shotgun (WGS) entry which is preliminary data.</text>
</comment>
<dbReference type="Proteomes" id="UP001054945">
    <property type="component" value="Unassembled WGS sequence"/>
</dbReference>